<dbReference type="GO" id="GO:0043165">
    <property type="term" value="P:Gram-negative-bacterium-type cell outer membrane assembly"/>
    <property type="evidence" value="ECO:0007669"/>
    <property type="project" value="InterPro"/>
</dbReference>
<name>A0A3B1CGA5_9ZZZZ</name>
<evidence type="ECO:0000313" key="1">
    <source>
        <dbReference type="EMBL" id="VAX25611.1"/>
    </source>
</evidence>
<reference evidence="1" key="1">
    <citation type="submission" date="2018-06" db="EMBL/GenBank/DDBJ databases">
        <authorList>
            <person name="Zhirakovskaya E."/>
        </authorList>
    </citation>
    <scope>NUCLEOTIDE SEQUENCE</scope>
</reference>
<gene>
    <name evidence="1" type="ORF">MNBD_IGNAVI01-1668</name>
</gene>
<dbReference type="InterPro" id="IPR007485">
    <property type="entry name" value="LPS_assembly_LptE"/>
</dbReference>
<accession>A0A3B1CGA5</accession>
<dbReference type="AlphaFoldDB" id="A0A3B1CGA5"/>
<dbReference type="EMBL" id="UOGD01000303">
    <property type="protein sequence ID" value="VAX25611.1"/>
    <property type="molecule type" value="Genomic_DNA"/>
</dbReference>
<dbReference type="Pfam" id="PF04390">
    <property type="entry name" value="LptE"/>
    <property type="match status" value="1"/>
</dbReference>
<dbReference type="PROSITE" id="PS51257">
    <property type="entry name" value="PROKAR_LIPOPROTEIN"/>
    <property type="match status" value="1"/>
</dbReference>
<sequence>MRSVSPKIIISIILISFVLGCSYSFTGSSVPPHLKTIAIPIVKDKSGSGEPSLSNDFTQKLTQEFTDDNSLYVVNSSTADAILSVTILSLPDRAEVVSGVNEKATKRRITMNVKAVYKDLVMKKTIFDKNFSNYGIFETDNYAENRQAAIQVAIDNLALDLLLAVVSDW</sequence>
<protein>
    <submittedName>
        <fullName evidence="1">Uncharacterized protein</fullName>
    </submittedName>
</protein>
<dbReference type="GO" id="GO:0019867">
    <property type="term" value="C:outer membrane"/>
    <property type="evidence" value="ECO:0007669"/>
    <property type="project" value="InterPro"/>
</dbReference>
<proteinExistence type="predicted"/>
<organism evidence="1">
    <name type="scientific">hydrothermal vent metagenome</name>
    <dbReference type="NCBI Taxonomy" id="652676"/>
    <lineage>
        <taxon>unclassified sequences</taxon>
        <taxon>metagenomes</taxon>
        <taxon>ecological metagenomes</taxon>
    </lineage>
</organism>